<evidence type="ECO:0000313" key="1">
    <source>
        <dbReference type="EMBL" id="KAL3520557.1"/>
    </source>
</evidence>
<dbReference type="AlphaFoldDB" id="A0ABD2ZM82"/>
<gene>
    <name evidence="1" type="ORF">ACH5RR_018706</name>
</gene>
<dbReference type="Proteomes" id="UP001630127">
    <property type="component" value="Unassembled WGS sequence"/>
</dbReference>
<comment type="caution">
    <text evidence="1">The sequence shown here is derived from an EMBL/GenBank/DDBJ whole genome shotgun (WGS) entry which is preliminary data.</text>
</comment>
<reference evidence="1 2" key="1">
    <citation type="submission" date="2024-11" db="EMBL/GenBank/DDBJ databases">
        <title>A near-complete genome assembly of Cinchona calisaya.</title>
        <authorList>
            <person name="Lian D.C."/>
            <person name="Zhao X.W."/>
            <person name="Wei L."/>
        </authorList>
    </citation>
    <scope>NUCLEOTIDE SEQUENCE [LARGE SCALE GENOMIC DNA]</scope>
    <source>
        <tissue evidence="1">Nenye</tissue>
    </source>
</reference>
<evidence type="ECO:0000313" key="2">
    <source>
        <dbReference type="Proteomes" id="UP001630127"/>
    </source>
</evidence>
<accession>A0ABD2ZM82</accession>
<name>A0ABD2ZM82_9GENT</name>
<sequence>MTEVRSLMDSTPMKLSPIPGKDDVLKWEASNSSLFTVKSALKYIREHCQDLEEDTRFMLDLGEPATFQDDLDWICGHWNTNSFEDQLKRLAFAVMIYELWNARNSAIFQLMRVSDFEIVNVVANSVKCTMISWGKIPKTIAN</sequence>
<dbReference type="EMBL" id="JBJUIK010000008">
    <property type="protein sequence ID" value="KAL3520557.1"/>
    <property type="molecule type" value="Genomic_DNA"/>
</dbReference>
<protein>
    <submittedName>
        <fullName evidence="1">Uncharacterized protein</fullName>
    </submittedName>
</protein>
<keyword evidence="2" id="KW-1185">Reference proteome</keyword>
<proteinExistence type="predicted"/>
<organism evidence="1 2">
    <name type="scientific">Cinchona calisaya</name>
    <dbReference type="NCBI Taxonomy" id="153742"/>
    <lineage>
        <taxon>Eukaryota</taxon>
        <taxon>Viridiplantae</taxon>
        <taxon>Streptophyta</taxon>
        <taxon>Embryophyta</taxon>
        <taxon>Tracheophyta</taxon>
        <taxon>Spermatophyta</taxon>
        <taxon>Magnoliopsida</taxon>
        <taxon>eudicotyledons</taxon>
        <taxon>Gunneridae</taxon>
        <taxon>Pentapetalae</taxon>
        <taxon>asterids</taxon>
        <taxon>lamiids</taxon>
        <taxon>Gentianales</taxon>
        <taxon>Rubiaceae</taxon>
        <taxon>Cinchonoideae</taxon>
        <taxon>Cinchoneae</taxon>
        <taxon>Cinchona</taxon>
    </lineage>
</organism>